<sequence length="363" mass="39520">MTVPMDLKELSPAQRAALEHVAARAVVDRFFEGERIGEWGVKPSFWAAVLSRLQTDARVAVHFHPDRLGSRGLSVAKALFEDGVYRSQFETGISNGGLSAFTGGERDLWEADLFGSAYQVMGVEAVERPKYGALDILRFGDGPAPRFGSCYLILRQPVLRRCTFTFGDSHKPTGRVGVMDRMEGILLALLEAVAAGAWPGIEGMGVVPAFLEGLANTLHGALPDPATRPLGRLLDHYIEAQIHGPLRLDADVEQLVVDPSFRGTPTGSLLQAACERFGIPLRWHAGFSLPVASVCETFRGPAMPILARRIAGEGWITAAVIGEAAVSLRRNPEQWADWGSPAETAQHLKQLWHVLVYRGAPDR</sequence>
<dbReference type="Pfam" id="PF12294">
    <property type="entry name" value="DUF3626"/>
    <property type="match status" value="1"/>
</dbReference>
<proteinExistence type="predicted"/>
<gene>
    <name evidence="1" type="ORF">HB375_13425</name>
</gene>
<dbReference type="EMBL" id="JAATJS010000004">
    <property type="protein sequence ID" value="NIX77600.1"/>
    <property type="molecule type" value="Genomic_DNA"/>
</dbReference>
<comment type="caution">
    <text evidence="1">The sequence shown here is derived from an EMBL/GenBank/DDBJ whole genome shotgun (WGS) entry which is preliminary data.</text>
</comment>
<reference evidence="1 2" key="1">
    <citation type="submission" date="2020-03" db="EMBL/GenBank/DDBJ databases">
        <title>The genome sequence of Microvirga sp. c23x22.</title>
        <authorList>
            <person name="Zhang X."/>
        </authorList>
    </citation>
    <scope>NUCLEOTIDE SEQUENCE [LARGE SCALE GENOMIC DNA]</scope>
    <source>
        <strain evidence="2">c23x22</strain>
    </source>
</reference>
<dbReference type="Proteomes" id="UP000707352">
    <property type="component" value="Unassembled WGS sequence"/>
</dbReference>
<protein>
    <submittedName>
        <fullName evidence="1">DUF3626 domain-containing protein</fullName>
    </submittedName>
</protein>
<evidence type="ECO:0000313" key="1">
    <source>
        <dbReference type="EMBL" id="NIX77600.1"/>
    </source>
</evidence>
<dbReference type="RefSeq" id="WP_167673747.1">
    <property type="nucleotide sequence ID" value="NZ_JAATJS010000004.1"/>
</dbReference>
<accession>A0ABX0VF79</accession>
<keyword evidence="2" id="KW-1185">Reference proteome</keyword>
<evidence type="ECO:0000313" key="2">
    <source>
        <dbReference type="Proteomes" id="UP000707352"/>
    </source>
</evidence>
<name>A0ABX0VF79_9HYPH</name>
<dbReference type="InterPro" id="IPR022074">
    <property type="entry name" value="DUF3626"/>
</dbReference>
<organism evidence="1 2">
    <name type="scientific">Microvirga terricola</name>
    <dbReference type="NCBI Taxonomy" id="2719797"/>
    <lineage>
        <taxon>Bacteria</taxon>
        <taxon>Pseudomonadati</taxon>
        <taxon>Pseudomonadota</taxon>
        <taxon>Alphaproteobacteria</taxon>
        <taxon>Hyphomicrobiales</taxon>
        <taxon>Methylobacteriaceae</taxon>
        <taxon>Microvirga</taxon>
    </lineage>
</organism>